<dbReference type="FunFam" id="1.20.200.10:FF:000002">
    <property type="entry name" value="Argininosuccinate lyase"/>
    <property type="match status" value="1"/>
</dbReference>
<dbReference type="EC" id="4.3.2.1" evidence="2 5"/>
<dbReference type="PANTHER" id="PTHR43814">
    <property type="entry name" value="ARGININOSUCCINATE LYASE"/>
    <property type="match status" value="1"/>
</dbReference>
<feature type="domain" description="Fumarate lyase N-terminal" evidence="6">
    <location>
        <begin position="9"/>
        <end position="303"/>
    </location>
</feature>
<dbReference type="CDD" id="cd01359">
    <property type="entry name" value="Argininosuccinate_lyase"/>
    <property type="match status" value="1"/>
</dbReference>
<dbReference type="FunFam" id="1.10.275.10:FF:000002">
    <property type="entry name" value="Argininosuccinate lyase"/>
    <property type="match status" value="1"/>
</dbReference>
<dbReference type="GO" id="GO:0005829">
    <property type="term" value="C:cytosol"/>
    <property type="evidence" value="ECO:0007669"/>
    <property type="project" value="TreeGrafter"/>
</dbReference>
<dbReference type="PROSITE" id="PS00163">
    <property type="entry name" value="FUMARATE_LYASES"/>
    <property type="match status" value="1"/>
</dbReference>
<dbReference type="InterPro" id="IPR008948">
    <property type="entry name" value="L-Aspartase-like"/>
</dbReference>
<evidence type="ECO:0000256" key="1">
    <source>
        <dbReference type="ARBA" id="ARBA00004941"/>
    </source>
</evidence>
<keyword evidence="4 5" id="KW-0028">Amino-acid biosynthesis</keyword>
<comment type="caution">
    <text evidence="8">The sequence shown here is derived from an EMBL/GenBank/DDBJ whole genome shotgun (WGS) entry which is preliminary data.</text>
</comment>
<dbReference type="AlphaFoldDB" id="A0A9D1JZ47"/>
<comment type="catalytic activity">
    <reaction evidence="5">
        <text>2-(N(omega)-L-arginino)succinate = fumarate + L-arginine</text>
        <dbReference type="Rhea" id="RHEA:24020"/>
        <dbReference type="ChEBI" id="CHEBI:29806"/>
        <dbReference type="ChEBI" id="CHEBI:32682"/>
        <dbReference type="ChEBI" id="CHEBI:57472"/>
        <dbReference type="EC" id="4.3.2.1"/>
    </reaction>
</comment>
<dbReference type="Gene3D" id="1.10.275.10">
    <property type="entry name" value="Fumarase/aspartase (N-terminal domain)"/>
    <property type="match status" value="1"/>
</dbReference>
<dbReference type="InterPro" id="IPR029419">
    <property type="entry name" value="Arg_succ_lyase_C"/>
</dbReference>
<dbReference type="HAMAP" id="MF_00006">
    <property type="entry name" value="Arg_succ_lyase"/>
    <property type="match status" value="1"/>
</dbReference>
<dbReference type="FunFam" id="1.10.40.30:FF:000001">
    <property type="entry name" value="Argininosuccinate lyase"/>
    <property type="match status" value="1"/>
</dbReference>
<dbReference type="PRINTS" id="PR00145">
    <property type="entry name" value="ARGSUCLYASE"/>
</dbReference>
<evidence type="ECO:0000313" key="8">
    <source>
        <dbReference type="EMBL" id="HIS74618.1"/>
    </source>
</evidence>
<reference evidence="8" key="2">
    <citation type="journal article" date="2021" name="PeerJ">
        <title>Extensive microbial diversity within the chicken gut microbiome revealed by metagenomics and culture.</title>
        <authorList>
            <person name="Gilroy R."/>
            <person name="Ravi A."/>
            <person name="Getino M."/>
            <person name="Pursley I."/>
            <person name="Horton D.L."/>
            <person name="Alikhan N.F."/>
            <person name="Baker D."/>
            <person name="Gharbi K."/>
            <person name="Hall N."/>
            <person name="Watson M."/>
            <person name="Adriaenssens E.M."/>
            <person name="Foster-Nyarko E."/>
            <person name="Jarju S."/>
            <person name="Secka A."/>
            <person name="Antonio M."/>
            <person name="Oren A."/>
            <person name="Chaudhuri R.R."/>
            <person name="La Ragione R."/>
            <person name="Hildebrand F."/>
            <person name="Pallen M.J."/>
        </authorList>
    </citation>
    <scope>NUCLEOTIDE SEQUENCE</scope>
    <source>
        <strain evidence="8">CHK152-2871</strain>
    </source>
</reference>
<dbReference type="Gene3D" id="1.10.40.30">
    <property type="entry name" value="Fumarase/aspartase (C-terminal domain)"/>
    <property type="match status" value="1"/>
</dbReference>
<reference evidence="8" key="1">
    <citation type="submission" date="2020-10" db="EMBL/GenBank/DDBJ databases">
        <authorList>
            <person name="Gilroy R."/>
        </authorList>
    </citation>
    <scope>NUCLEOTIDE SEQUENCE</scope>
    <source>
        <strain evidence="8">CHK152-2871</strain>
    </source>
</reference>
<evidence type="ECO:0000256" key="3">
    <source>
        <dbReference type="ARBA" id="ARBA00022571"/>
    </source>
</evidence>
<keyword evidence="5" id="KW-0963">Cytoplasm</keyword>
<dbReference type="GO" id="GO:0004056">
    <property type="term" value="F:argininosuccinate lyase activity"/>
    <property type="evidence" value="ECO:0007669"/>
    <property type="project" value="UniProtKB-UniRule"/>
</dbReference>
<evidence type="ECO:0000259" key="6">
    <source>
        <dbReference type="Pfam" id="PF00206"/>
    </source>
</evidence>
<evidence type="ECO:0000256" key="2">
    <source>
        <dbReference type="ARBA" id="ARBA00012338"/>
    </source>
</evidence>
<evidence type="ECO:0000256" key="5">
    <source>
        <dbReference type="HAMAP-Rule" id="MF_00006"/>
    </source>
</evidence>
<sequence length="462" mass="52743">MANDKLWGGRFCAQTDEKTDDFNSSVRFDKRLYREDIEGSIAHTKMLEKQGIISTVDSKNIQEGLSKILKDIENGKVEFDVACEDIHMNIEKLLTDLIGKSGKKLHSARSRNDQVALDTKMYVKKELLNIKNLLLELEKVILNKAKENTKTIMPGFTHLQKAQPITFAHHILAYFEMFKRDISRLEDAYKRANTCPLGACALAGTTYNIDRNYTCELLGFETPALNTIDAVSDRDFVIETISCISFIMMHLSRFCEEIILWCSQEYNFVKLDDRYSTGSSIMPQKKNPDIAELVRGKCGRVYGNLTGILTVMKALPLAYNKDMQEDKEFLFDSVDTVKMCLEIFTKMFDTLVINKNAMLRSAKNGFLNATDVADYLTKKGMPFRDTHKIAGELVFYCIQNSKNLEELTLDEFKRHCELFDADIYSAISLENCVENRKTLGAPSSEATEHVIKICEKYIKEKI</sequence>
<dbReference type="InterPro" id="IPR009049">
    <property type="entry name" value="Argininosuccinate_lyase"/>
</dbReference>
<dbReference type="InterPro" id="IPR000362">
    <property type="entry name" value="Fumarate_lyase_fam"/>
</dbReference>
<dbReference type="Proteomes" id="UP000886865">
    <property type="component" value="Unassembled WGS sequence"/>
</dbReference>
<comment type="pathway">
    <text evidence="1 5">Amino-acid biosynthesis; L-arginine biosynthesis; L-arginine from L-ornithine and carbamoyl phosphate: step 3/3.</text>
</comment>
<dbReference type="GO" id="GO:0042450">
    <property type="term" value="P:L-arginine biosynthetic process via ornithine"/>
    <property type="evidence" value="ECO:0007669"/>
    <property type="project" value="UniProtKB-UniRule"/>
</dbReference>
<comment type="similarity">
    <text evidence="5">Belongs to the lyase 1 family. Argininosuccinate lyase subfamily.</text>
</comment>
<dbReference type="NCBIfam" id="TIGR00838">
    <property type="entry name" value="argH"/>
    <property type="match status" value="1"/>
</dbReference>
<dbReference type="Gene3D" id="1.20.200.10">
    <property type="entry name" value="Fumarase/aspartase (Central domain)"/>
    <property type="match status" value="1"/>
</dbReference>
<dbReference type="EMBL" id="DVJQ01000050">
    <property type="protein sequence ID" value="HIS74618.1"/>
    <property type="molecule type" value="Genomic_DNA"/>
</dbReference>
<dbReference type="InterPro" id="IPR024083">
    <property type="entry name" value="Fumarase/histidase_N"/>
</dbReference>
<dbReference type="Pfam" id="PF14698">
    <property type="entry name" value="ASL_C2"/>
    <property type="match status" value="1"/>
</dbReference>
<feature type="domain" description="Argininosuccinate lyase C-terminal" evidence="7">
    <location>
        <begin position="366"/>
        <end position="434"/>
    </location>
</feature>
<gene>
    <name evidence="5 8" type="primary">argH</name>
    <name evidence="8" type="ORF">IAA86_06325</name>
</gene>
<comment type="subcellular location">
    <subcellularLocation>
        <location evidence="5">Cytoplasm</location>
    </subcellularLocation>
</comment>
<name>A0A9D1JZ47_9BACT</name>
<dbReference type="PANTHER" id="PTHR43814:SF1">
    <property type="entry name" value="ARGININOSUCCINATE LYASE"/>
    <property type="match status" value="1"/>
</dbReference>
<evidence type="ECO:0000313" key="9">
    <source>
        <dbReference type="Proteomes" id="UP000886865"/>
    </source>
</evidence>
<organism evidence="8 9">
    <name type="scientific">Candidatus Galligastranaerophilus intestinavium</name>
    <dbReference type="NCBI Taxonomy" id="2840836"/>
    <lineage>
        <taxon>Bacteria</taxon>
        <taxon>Candidatus Galligastranaerophilus</taxon>
    </lineage>
</organism>
<dbReference type="PRINTS" id="PR00149">
    <property type="entry name" value="FUMRATELYASE"/>
</dbReference>
<evidence type="ECO:0000259" key="7">
    <source>
        <dbReference type="Pfam" id="PF14698"/>
    </source>
</evidence>
<protein>
    <recommendedName>
        <fullName evidence="2 5">Argininosuccinate lyase</fullName>
        <shortName evidence="5">ASAL</shortName>
        <ecNumber evidence="2 5">4.3.2.1</ecNumber>
    </recommendedName>
    <alternativeName>
        <fullName evidence="5">Arginosuccinase</fullName>
    </alternativeName>
</protein>
<dbReference type="InterPro" id="IPR020557">
    <property type="entry name" value="Fumarate_lyase_CS"/>
</dbReference>
<dbReference type="Pfam" id="PF00206">
    <property type="entry name" value="Lyase_1"/>
    <property type="match status" value="1"/>
</dbReference>
<accession>A0A9D1JZ47</accession>
<evidence type="ECO:0000256" key="4">
    <source>
        <dbReference type="ARBA" id="ARBA00022605"/>
    </source>
</evidence>
<keyword evidence="5 8" id="KW-0456">Lyase</keyword>
<dbReference type="SUPFAM" id="SSF48557">
    <property type="entry name" value="L-aspartase-like"/>
    <property type="match status" value="1"/>
</dbReference>
<dbReference type="InterPro" id="IPR022761">
    <property type="entry name" value="Fumarate_lyase_N"/>
</dbReference>
<proteinExistence type="inferred from homology"/>
<keyword evidence="3 5" id="KW-0055">Arginine biosynthesis</keyword>